<keyword evidence="7" id="KW-0067">ATP-binding</keyword>
<evidence type="ECO:0000256" key="3">
    <source>
        <dbReference type="ARBA" id="ARBA00022553"/>
    </source>
</evidence>
<dbReference type="SMART" id="SM00091">
    <property type="entry name" value="PAS"/>
    <property type="match status" value="1"/>
</dbReference>
<dbReference type="SUPFAM" id="SSF47384">
    <property type="entry name" value="Homodimeric domain of signal transducing histidine kinase"/>
    <property type="match status" value="1"/>
</dbReference>
<dbReference type="Gene3D" id="3.30.450.20">
    <property type="entry name" value="PAS domain"/>
    <property type="match status" value="1"/>
</dbReference>
<dbReference type="Gene3D" id="3.30.565.10">
    <property type="entry name" value="Histidine kinase-like ATPase, C-terminal domain"/>
    <property type="match status" value="1"/>
</dbReference>
<keyword evidence="8" id="KW-0902">Two-component regulatory system</keyword>
<dbReference type="SUPFAM" id="SSF55874">
    <property type="entry name" value="ATPase domain of HSP90 chaperone/DNA topoisomerase II/histidine kinase"/>
    <property type="match status" value="1"/>
</dbReference>
<dbReference type="PANTHER" id="PTHR43065">
    <property type="entry name" value="SENSOR HISTIDINE KINASE"/>
    <property type="match status" value="1"/>
</dbReference>
<keyword evidence="6" id="KW-0418">Kinase</keyword>
<dbReference type="Proteomes" id="UP000319619">
    <property type="component" value="Unassembled WGS sequence"/>
</dbReference>
<evidence type="ECO:0000256" key="6">
    <source>
        <dbReference type="ARBA" id="ARBA00022777"/>
    </source>
</evidence>
<dbReference type="InterPro" id="IPR005467">
    <property type="entry name" value="His_kinase_dom"/>
</dbReference>
<name>A0A532V4I2_UNCL8</name>
<evidence type="ECO:0000313" key="11">
    <source>
        <dbReference type="EMBL" id="TKJ42116.1"/>
    </source>
</evidence>
<organism evidence="11 12">
    <name type="scientific">candidate division LCP-89 bacterium B3_LCP</name>
    <dbReference type="NCBI Taxonomy" id="2012998"/>
    <lineage>
        <taxon>Bacteria</taxon>
        <taxon>Pseudomonadati</taxon>
        <taxon>Bacteria division LCP-89</taxon>
    </lineage>
</organism>
<dbReference type="InterPro" id="IPR004358">
    <property type="entry name" value="Sig_transdc_His_kin-like_C"/>
</dbReference>
<sequence>MTDSPVPDIQNVVDDDTLAKEEEHRESVYKRALEEAHGAILITTPEGHIQYANSEASVFYGYSPERMIGINVKDLVAGADRDAVDQVMADLLKKGRWVGEINQPDVNGHERVARLAMSVVPDDYGRSKVLIVSATDVSQLRILESQLLQAQKLEAIGLLTSGIAHNINSPLSAIIMTAEMAKLNNPDIKEFDDVLQAAFRIRDIITNLTEKSRMDQAMDVVDINISDLISTELKFLEANIFFKHQVETNLQLQPDIPTIRGLYSDFSQCLQNLFQNALDAMEDTEERTLSISTEYSHSDNRIVLTIIDTGQGIPPEDIPRIFEPFYTTKACKENEGIMRPSGTGLGLSSVKHLLEKNGASIKVESNPGTGTCFCIDIPVTVKIERSKEKAGV</sequence>
<dbReference type="EC" id="2.7.13.3" evidence="2"/>
<dbReference type="InterPro" id="IPR036890">
    <property type="entry name" value="HATPase_C_sf"/>
</dbReference>
<protein>
    <recommendedName>
        <fullName evidence="2">histidine kinase</fullName>
        <ecNumber evidence="2">2.7.13.3</ecNumber>
    </recommendedName>
</protein>
<dbReference type="Pfam" id="PF02518">
    <property type="entry name" value="HATPase_c"/>
    <property type="match status" value="1"/>
</dbReference>
<comment type="catalytic activity">
    <reaction evidence="1">
        <text>ATP + protein L-histidine = ADP + protein N-phospho-L-histidine.</text>
        <dbReference type="EC" id="2.7.13.3"/>
    </reaction>
</comment>
<evidence type="ECO:0000313" key="12">
    <source>
        <dbReference type="Proteomes" id="UP000319619"/>
    </source>
</evidence>
<dbReference type="SMART" id="SM00387">
    <property type="entry name" value="HATPase_c"/>
    <property type="match status" value="1"/>
</dbReference>
<keyword evidence="4" id="KW-0808">Transferase</keyword>
<dbReference type="GO" id="GO:0000155">
    <property type="term" value="F:phosphorelay sensor kinase activity"/>
    <property type="evidence" value="ECO:0007669"/>
    <property type="project" value="InterPro"/>
</dbReference>
<dbReference type="Pfam" id="PF00512">
    <property type="entry name" value="HisKA"/>
    <property type="match status" value="1"/>
</dbReference>
<keyword evidence="3" id="KW-0597">Phosphoprotein</keyword>
<evidence type="ECO:0000256" key="4">
    <source>
        <dbReference type="ARBA" id="ARBA00022679"/>
    </source>
</evidence>
<evidence type="ECO:0000256" key="1">
    <source>
        <dbReference type="ARBA" id="ARBA00000085"/>
    </source>
</evidence>
<evidence type="ECO:0000256" key="5">
    <source>
        <dbReference type="ARBA" id="ARBA00022741"/>
    </source>
</evidence>
<dbReference type="Pfam" id="PF13426">
    <property type="entry name" value="PAS_9"/>
    <property type="match status" value="1"/>
</dbReference>
<feature type="domain" description="PAS" evidence="10">
    <location>
        <begin position="25"/>
        <end position="95"/>
    </location>
</feature>
<dbReference type="AlphaFoldDB" id="A0A532V4I2"/>
<dbReference type="InterPro" id="IPR035965">
    <property type="entry name" value="PAS-like_dom_sf"/>
</dbReference>
<evidence type="ECO:0000259" key="9">
    <source>
        <dbReference type="PROSITE" id="PS50109"/>
    </source>
</evidence>
<dbReference type="NCBIfam" id="TIGR00229">
    <property type="entry name" value="sensory_box"/>
    <property type="match status" value="1"/>
</dbReference>
<evidence type="ECO:0000256" key="2">
    <source>
        <dbReference type="ARBA" id="ARBA00012438"/>
    </source>
</evidence>
<dbReference type="InterPro" id="IPR000014">
    <property type="entry name" value="PAS"/>
</dbReference>
<dbReference type="InterPro" id="IPR036097">
    <property type="entry name" value="HisK_dim/P_sf"/>
</dbReference>
<dbReference type="InterPro" id="IPR003661">
    <property type="entry name" value="HisK_dim/P_dom"/>
</dbReference>
<keyword evidence="5" id="KW-0547">Nucleotide-binding</keyword>
<dbReference type="SUPFAM" id="SSF55785">
    <property type="entry name" value="PYP-like sensor domain (PAS domain)"/>
    <property type="match status" value="1"/>
</dbReference>
<feature type="domain" description="Histidine kinase" evidence="9">
    <location>
        <begin position="162"/>
        <end position="381"/>
    </location>
</feature>
<reference evidence="11 12" key="1">
    <citation type="submission" date="2017-06" db="EMBL/GenBank/DDBJ databases">
        <title>Novel microbial phyla capable of carbon fixation and sulfur reduction in deep-sea sediments.</title>
        <authorList>
            <person name="Huang J."/>
            <person name="Baker B."/>
            <person name="Wang Y."/>
        </authorList>
    </citation>
    <scope>NUCLEOTIDE SEQUENCE [LARGE SCALE GENOMIC DNA]</scope>
    <source>
        <strain evidence="11">B3_LCP</strain>
    </source>
</reference>
<dbReference type="InterPro" id="IPR003594">
    <property type="entry name" value="HATPase_dom"/>
</dbReference>
<dbReference type="GO" id="GO:0005524">
    <property type="term" value="F:ATP binding"/>
    <property type="evidence" value="ECO:0007669"/>
    <property type="project" value="UniProtKB-KW"/>
</dbReference>
<dbReference type="PANTHER" id="PTHR43065:SF46">
    <property type="entry name" value="C4-DICARBOXYLATE TRANSPORT SENSOR PROTEIN DCTB"/>
    <property type="match status" value="1"/>
</dbReference>
<accession>A0A532V4I2</accession>
<dbReference type="CDD" id="cd00082">
    <property type="entry name" value="HisKA"/>
    <property type="match status" value="1"/>
</dbReference>
<dbReference type="CDD" id="cd00075">
    <property type="entry name" value="HATPase"/>
    <property type="match status" value="1"/>
</dbReference>
<dbReference type="EMBL" id="NJBN01000001">
    <property type="protein sequence ID" value="TKJ42116.1"/>
    <property type="molecule type" value="Genomic_DNA"/>
</dbReference>
<dbReference type="SMART" id="SM00388">
    <property type="entry name" value="HisKA"/>
    <property type="match status" value="1"/>
</dbReference>
<dbReference type="Gene3D" id="1.10.287.130">
    <property type="match status" value="1"/>
</dbReference>
<dbReference type="CDD" id="cd00130">
    <property type="entry name" value="PAS"/>
    <property type="match status" value="1"/>
</dbReference>
<evidence type="ECO:0000259" key="10">
    <source>
        <dbReference type="PROSITE" id="PS50112"/>
    </source>
</evidence>
<comment type="caution">
    <text evidence="11">The sequence shown here is derived from an EMBL/GenBank/DDBJ whole genome shotgun (WGS) entry which is preliminary data.</text>
</comment>
<dbReference type="PRINTS" id="PR00344">
    <property type="entry name" value="BCTRLSENSOR"/>
</dbReference>
<dbReference type="PROSITE" id="PS50109">
    <property type="entry name" value="HIS_KIN"/>
    <property type="match status" value="1"/>
</dbReference>
<evidence type="ECO:0000256" key="8">
    <source>
        <dbReference type="ARBA" id="ARBA00023012"/>
    </source>
</evidence>
<evidence type="ECO:0000256" key="7">
    <source>
        <dbReference type="ARBA" id="ARBA00022840"/>
    </source>
</evidence>
<dbReference type="PROSITE" id="PS50112">
    <property type="entry name" value="PAS"/>
    <property type="match status" value="1"/>
</dbReference>
<gene>
    <name evidence="11" type="ORF">CEE37_00115</name>
</gene>
<proteinExistence type="predicted"/>